<feature type="domain" description="CMP/dCMP-type deaminase" evidence="1">
    <location>
        <begin position="14"/>
        <end position="145"/>
    </location>
</feature>
<gene>
    <name evidence="2" type="ORF">POCULU_LOCUS6180</name>
</gene>
<protein>
    <submittedName>
        <fullName evidence="2">6365_t:CDS:1</fullName>
    </submittedName>
</protein>
<dbReference type="GO" id="GO:0006139">
    <property type="term" value="P:nucleobase-containing compound metabolic process"/>
    <property type="evidence" value="ECO:0007669"/>
    <property type="project" value="UniProtKB-ARBA"/>
</dbReference>
<dbReference type="AlphaFoldDB" id="A0A9N9BRI2"/>
<proteinExistence type="predicted"/>
<dbReference type="PANTHER" id="PTHR11079:SF162">
    <property type="entry name" value="RIBOFLAVIN BIOSYNTHESIS PROTEIN PYRD, CHLOROPLASTIC"/>
    <property type="match status" value="1"/>
</dbReference>
<dbReference type="InterPro" id="IPR016193">
    <property type="entry name" value="Cytidine_deaminase-like"/>
</dbReference>
<keyword evidence="3" id="KW-1185">Reference proteome</keyword>
<dbReference type="InterPro" id="IPR002125">
    <property type="entry name" value="CMP_dCMP_dom"/>
</dbReference>
<dbReference type="GO" id="GO:0008835">
    <property type="term" value="F:diaminohydroxyphosphoribosylaminopyrimidine deaminase activity"/>
    <property type="evidence" value="ECO:0007669"/>
    <property type="project" value="TreeGrafter"/>
</dbReference>
<accession>A0A9N9BRI2</accession>
<dbReference type="SUPFAM" id="SSF53927">
    <property type="entry name" value="Cytidine deaminase-like"/>
    <property type="match status" value="1"/>
</dbReference>
<evidence type="ECO:0000313" key="2">
    <source>
        <dbReference type="EMBL" id="CAG8574800.1"/>
    </source>
</evidence>
<dbReference type="OrthoDB" id="252265at2759"/>
<name>A0A9N9BRI2_9GLOM</name>
<dbReference type="Gene3D" id="3.40.140.10">
    <property type="entry name" value="Cytidine Deaminase, domain 2"/>
    <property type="match status" value="1"/>
</dbReference>
<reference evidence="2" key="1">
    <citation type="submission" date="2021-06" db="EMBL/GenBank/DDBJ databases">
        <authorList>
            <person name="Kallberg Y."/>
            <person name="Tangrot J."/>
            <person name="Rosling A."/>
        </authorList>
    </citation>
    <scope>NUCLEOTIDE SEQUENCE</scope>
    <source>
        <strain evidence="2">IA702</strain>
    </source>
</reference>
<dbReference type="EMBL" id="CAJVPJ010001088">
    <property type="protein sequence ID" value="CAG8574800.1"/>
    <property type="molecule type" value="Genomic_DNA"/>
</dbReference>
<dbReference type="PANTHER" id="PTHR11079">
    <property type="entry name" value="CYTOSINE DEAMINASE FAMILY MEMBER"/>
    <property type="match status" value="1"/>
</dbReference>
<dbReference type="Pfam" id="PF18785">
    <property type="entry name" value="Inv-AAD"/>
    <property type="match status" value="1"/>
</dbReference>
<dbReference type="Proteomes" id="UP000789572">
    <property type="component" value="Unassembled WGS sequence"/>
</dbReference>
<evidence type="ECO:0000313" key="3">
    <source>
        <dbReference type="Proteomes" id="UP000789572"/>
    </source>
</evidence>
<evidence type="ECO:0000259" key="1">
    <source>
        <dbReference type="PROSITE" id="PS51747"/>
    </source>
</evidence>
<sequence>MSTSSLTIPETSDPRDVEFMRLAIEQAKLSAPVPTAYCVGAVLVNPQTFETLATGYSRELPGNTHAEECCLIKLSSLDPSSISSFSSLTIYTTMEPCSTRLSGKKSCTELIMASPIKRVVMGVAEPDRFVKCEGVRMLMNKGIKVTIVPGVAEECLSINRHVL</sequence>
<dbReference type="PROSITE" id="PS51747">
    <property type="entry name" value="CYT_DCMP_DEAMINASES_2"/>
    <property type="match status" value="1"/>
</dbReference>
<comment type="caution">
    <text evidence="2">The sequence shown here is derived from an EMBL/GenBank/DDBJ whole genome shotgun (WGS) entry which is preliminary data.</text>
</comment>
<organism evidence="2 3">
    <name type="scientific">Paraglomus occultum</name>
    <dbReference type="NCBI Taxonomy" id="144539"/>
    <lineage>
        <taxon>Eukaryota</taxon>
        <taxon>Fungi</taxon>
        <taxon>Fungi incertae sedis</taxon>
        <taxon>Mucoromycota</taxon>
        <taxon>Glomeromycotina</taxon>
        <taxon>Glomeromycetes</taxon>
        <taxon>Paraglomerales</taxon>
        <taxon>Paraglomeraceae</taxon>
        <taxon>Paraglomus</taxon>
    </lineage>
</organism>